<dbReference type="InterPro" id="IPR002509">
    <property type="entry name" value="NODB_dom"/>
</dbReference>
<protein>
    <submittedName>
        <fullName evidence="2">Polysaccharide deacetylase domain protein</fullName>
    </submittedName>
</protein>
<dbReference type="Gene3D" id="3.20.20.370">
    <property type="entry name" value="Glycoside hydrolase/deacetylase"/>
    <property type="match status" value="1"/>
</dbReference>
<dbReference type="EMBL" id="ABCS01000016">
    <property type="protein sequence ID" value="EDM79850.1"/>
    <property type="molecule type" value="Genomic_DNA"/>
</dbReference>
<dbReference type="Proteomes" id="UP000005801">
    <property type="component" value="Unassembled WGS sequence"/>
</dbReference>
<organism evidence="2 3">
    <name type="scientific">Plesiocystis pacifica SIR-1</name>
    <dbReference type="NCBI Taxonomy" id="391625"/>
    <lineage>
        <taxon>Bacteria</taxon>
        <taxon>Pseudomonadati</taxon>
        <taxon>Myxococcota</taxon>
        <taxon>Polyangia</taxon>
        <taxon>Nannocystales</taxon>
        <taxon>Nannocystaceae</taxon>
        <taxon>Plesiocystis</taxon>
    </lineage>
</organism>
<gene>
    <name evidence="2" type="ORF">PPSIR1_32163</name>
</gene>
<dbReference type="RefSeq" id="WP_006971099.1">
    <property type="nucleotide sequence ID" value="NZ_ABCS01000016.1"/>
</dbReference>
<feature type="domain" description="NodB homology" evidence="1">
    <location>
        <begin position="33"/>
        <end position="271"/>
    </location>
</feature>
<keyword evidence="3" id="KW-1185">Reference proteome</keyword>
<sequence length="317" mass="34800">MSTLVSLDLDDLGCYFGIHGLDQPEPDSDPDSDSQSLPRRGLALEHWLPRFLDVFEATKTRATIFVIGSDLEHDLAERGGRGAEQLVRAMGQGHELANHSHAHAYDFHRLPPAQIAEDIARCDALLRSLGARPRGFRAPGYTHDATMLMQVAALGYGYDSSVLPSPTYFAAKLGILGLRRLQGRRSVSQATGLRAFLAPTNVHYLPEVGLWEVPVSVSRSLRLPLTGTFLLGDAPPMLTRLQAESLRREAARKAHLHVELHAIDLADPEADGIDPRIVAAQRELATPLARRIERLGDLLNTRGGGLSIGRMMARHMR</sequence>
<dbReference type="GO" id="GO:0016810">
    <property type="term" value="F:hydrolase activity, acting on carbon-nitrogen (but not peptide) bonds"/>
    <property type="evidence" value="ECO:0007669"/>
    <property type="project" value="InterPro"/>
</dbReference>
<dbReference type="CDD" id="cd10940">
    <property type="entry name" value="CE4_PuuE_HpPgdA_like_1"/>
    <property type="match status" value="1"/>
</dbReference>
<dbReference type="eggNOG" id="COG0726">
    <property type="taxonomic scope" value="Bacteria"/>
</dbReference>
<evidence type="ECO:0000313" key="3">
    <source>
        <dbReference type="Proteomes" id="UP000005801"/>
    </source>
</evidence>
<dbReference type="GO" id="GO:0005975">
    <property type="term" value="P:carbohydrate metabolic process"/>
    <property type="evidence" value="ECO:0007669"/>
    <property type="project" value="InterPro"/>
</dbReference>
<dbReference type="InterPro" id="IPR050248">
    <property type="entry name" value="Polysacc_deacetylase_ArnD"/>
</dbReference>
<accession>A6G300</accession>
<dbReference type="SUPFAM" id="SSF88713">
    <property type="entry name" value="Glycoside hydrolase/deacetylase"/>
    <property type="match status" value="1"/>
</dbReference>
<comment type="caution">
    <text evidence="2">The sequence shown here is derived from an EMBL/GenBank/DDBJ whole genome shotgun (WGS) entry which is preliminary data.</text>
</comment>
<dbReference type="Pfam" id="PF01522">
    <property type="entry name" value="Polysacc_deac_1"/>
    <property type="match status" value="1"/>
</dbReference>
<dbReference type="AlphaFoldDB" id="A6G300"/>
<proteinExistence type="predicted"/>
<dbReference type="PANTHER" id="PTHR10587">
    <property type="entry name" value="GLYCOSYL TRANSFERASE-RELATED"/>
    <property type="match status" value="1"/>
</dbReference>
<reference evidence="2 3" key="1">
    <citation type="submission" date="2007-06" db="EMBL/GenBank/DDBJ databases">
        <authorList>
            <person name="Shimkets L."/>
            <person name="Ferriera S."/>
            <person name="Johnson J."/>
            <person name="Kravitz S."/>
            <person name="Beeson K."/>
            <person name="Sutton G."/>
            <person name="Rogers Y.-H."/>
            <person name="Friedman R."/>
            <person name="Frazier M."/>
            <person name="Venter J.C."/>
        </authorList>
    </citation>
    <scope>NUCLEOTIDE SEQUENCE [LARGE SCALE GENOMIC DNA]</scope>
    <source>
        <strain evidence="2 3">SIR-1</strain>
    </source>
</reference>
<dbReference type="PROSITE" id="PS51677">
    <property type="entry name" value="NODB"/>
    <property type="match status" value="1"/>
</dbReference>
<dbReference type="STRING" id="391625.PPSIR1_32163"/>
<name>A6G300_9BACT</name>
<evidence type="ECO:0000259" key="1">
    <source>
        <dbReference type="PROSITE" id="PS51677"/>
    </source>
</evidence>
<evidence type="ECO:0000313" key="2">
    <source>
        <dbReference type="EMBL" id="EDM79850.1"/>
    </source>
</evidence>
<dbReference type="InterPro" id="IPR011330">
    <property type="entry name" value="Glyco_hydro/deAcase_b/a-brl"/>
</dbReference>
<dbReference type="OrthoDB" id="9763050at2"/>